<dbReference type="NCBIfam" id="NF003948">
    <property type="entry name" value="PRK05450.1-1"/>
    <property type="match status" value="1"/>
</dbReference>
<dbReference type="GO" id="GO:0008690">
    <property type="term" value="F:3-deoxy-manno-octulosonate cytidylyltransferase activity"/>
    <property type="evidence" value="ECO:0007669"/>
    <property type="project" value="UniProtKB-EC"/>
</dbReference>
<evidence type="ECO:0000313" key="4">
    <source>
        <dbReference type="EMBL" id="WVT06244.1"/>
    </source>
</evidence>
<dbReference type="PANTHER" id="PTHR42866">
    <property type="entry name" value="3-DEOXY-MANNO-OCTULOSONATE CYTIDYLYLTRANSFERASE"/>
    <property type="match status" value="1"/>
</dbReference>
<dbReference type="NCBIfam" id="TIGR00466">
    <property type="entry name" value="kdsB"/>
    <property type="match status" value="1"/>
</dbReference>
<dbReference type="InterPro" id="IPR029044">
    <property type="entry name" value="Nucleotide-diphossugar_trans"/>
</dbReference>
<dbReference type="InterPro" id="IPR003329">
    <property type="entry name" value="Cytidylyl_trans"/>
</dbReference>
<keyword evidence="5" id="KW-1185">Reference proteome</keyword>
<proteinExistence type="predicted"/>
<accession>A0ABZ2BFE2</accession>
<dbReference type="Gene3D" id="3.90.550.10">
    <property type="entry name" value="Spore Coat Polysaccharide Biosynthesis Protein SpsA, Chain A"/>
    <property type="match status" value="1"/>
</dbReference>
<protein>
    <submittedName>
        <fullName evidence="4">3-deoxy-manno-octulosonate cytidylyltransferase</fullName>
        <ecNumber evidence="4">2.7.7.38</ecNumber>
    </submittedName>
</protein>
<keyword evidence="1 4" id="KW-0808">Transferase</keyword>
<organism evidence="4 5">
    <name type="scientific">Sinorhizobium chiapasense</name>
    <dbReference type="NCBI Taxonomy" id="501572"/>
    <lineage>
        <taxon>Bacteria</taxon>
        <taxon>Pseudomonadati</taxon>
        <taxon>Pseudomonadota</taxon>
        <taxon>Alphaproteobacteria</taxon>
        <taxon>Hyphomicrobiales</taxon>
        <taxon>Rhizobiaceae</taxon>
        <taxon>Sinorhizobium/Ensifer group</taxon>
        <taxon>Sinorhizobium</taxon>
    </lineage>
</organism>
<sequence>MKPIIVIPARMNSSRLPGKPLADIHGEPMIRHVLRRGVEANVGPVLIAAGDREIADALAAEANVVLTNPNLASGSDRSFAALLHFDPDGSYDVIVNLQGDMPTISPVLLHKAISVLDDPEIDIVTLATPIADVTEADRAAVVKVAMEPTARDSVIGRAIYFSRWPIPYGAKNLLHHIGLYVYRRRALERFVAAQPSHLERIEKLEQLRALALGLTIGVAVVDAAPLGVDTLEDLEEARRRLAPGAGAMS</sequence>
<dbReference type="EMBL" id="CP133150">
    <property type="protein sequence ID" value="WVT06244.1"/>
    <property type="molecule type" value="Genomic_DNA"/>
</dbReference>
<keyword evidence="3" id="KW-0448">Lipopolysaccharide biosynthesis</keyword>
<dbReference type="RefSeq" id="WP_331375308.1">
    <property type="nucleotide sequence ID" value="NZ_CP133150.1"/>
</dbReference>
<dbReference type="InterPro" id="IPR004528">
    <property type="entry name" value="KdsB"/>
</dbReference>
<dbReference type="Proteomes" id="UP001432360">
    <property type="component" value="Plasmid pSchITTGS70b"/>
</dbReference>
<dbReference type="SUPFAM" id="SSF53448">
    <property type="entry name" value="Nucleotide-diphospho-sugar transferases"/>
    <property type="match status" value="1"/>
</dbReference>
<gene>
    <name evidence="4" type="ORF">RB548_22760</name>
</gene>
<keyword evidence="2 4" id="KW-0548">Nucleotidyltransferase</keyword>
<evidence type="ECO:0000256" key="2">
    <source>
        <dbReference type="ARBA" id="ARBA00022695"/>
    </source>
</evidence>
<reference evidence="4" key="1">
    <citation type="submission" date="2023-08" db="EMBL/GenBank/DDBJ databases">
        <title>Complete genome sequence of Sinorhizobium chiapanecum ITTG S70 isolated from Acaciella angustissima nodules in Chiapas-Mexico.</title>
        <authorList>
            <person name="Rincon-Rosales R."/>
            <person name="Rogel M.A."/>
            <person name="Rincon-Medina C.I."/>
            <person name="Guerrero G."/>
            <person name="Manzano-Gomez L.A."/>
            <person name="Lopez-Lopez A."/>
            <person name="Rincon Molina F.A."/>
            <person name="Martinez-Romero E."/>
        </authorList>
    </citation>
    <scope>NUCLEOTIDE SEQUENCE</scope>
    <source>
        <strain evidence="4">ITTG S70</strain>
        <plasmid evidence="4">pSchITTGS70b</plasmid>
    </source>
</reference>
<geneLocation type="plasmid" evidence="4 5">
    <name>pSchITTGS70b</name>
</geneLocation>
<dbReference type="PANTHER" id="PTHR42866:SF2">
    <property type="entry name" value="3-DEOXY-MANNO-OCTULOSONATE CYTIDYLYLTRANSFERASE, MITOCHONDRIAL"/>
    <property type="match status" value="1"/>
</dbReference>
<dbReference type="CDD" id="cd02517">
    <property type="entry name" value="CMP-KDO-Synthetase"/>
    <property type="match status" value="1"/>
</dbReference>
<evidence type="ECO:0000313" key="5">
    <source>
        <dbReference type="Proteomes" id="UP001432360"/>
    </source>
</evidence>
<dbReference type="Pfam" id="PF02348">
    <property type="entry name" value="CTP_transf_3"/>
    <property type="match status" value="1"/>
</dbReference>
<dbReference type="NCBIfam" id="NF003952">
    <property type="entry name" value="PRK05450.1-5"/>
    <property type="match status" value="1"/>
</dbReference>
<dbReference type="EC" id="2.7.7.38" evidence="4"/>
<keyword evidence="4" id="KW-0614">Plasmid</keyword>
<evidence type="ECO:0000256" key="3">
    <source>
        <dbReference type="ARBA" id="ARBA00022985"/>
    </source>
</evidence>
<name>A0ABZ2BFE2_9HYPH</name>
<evidence type="ECO:0000256" key="1">
    <source>
        <dbReference type="ARBA" id="ARBA00022679"/>
    </source>
</evidence>